<dbReference type="InterPro" id="IPR049892">
    <property type="entry name" value="AA9"/>
</dbReference>
<dbReference type="EC" id="1.14.99.56" evidence="8"/>
<comment type="subcellular location">
    <subcellularLocation>
        <location evidence="1 8">Secreted</location>
    </subcellularLocation>
</comment>
<proteinExistence type="inferred from homology"/>
<dbReference type="PANTHER" id="PTHR33353">
    <property type="entry name" value="PUTATIVE (AFU_ORTHOLOGUE AFUA_1G12560)-RELATED"/>
    <property type="match status" value="1"/>
</dbReference>
<dbReference type="AlphaFoldDB" id="A0A8H7DAZ1"/>
<dbReference type="Pfam" id="PF03443">
    <property type="entry name" value="AA9"/>
    <property type="match status" value="1"/>
</dbReference>
<evidence type="ECO:0000256" key="2">
    <source>
        <dbReference type="ARBA" id="ARBA00022525"/>
    </source>
</evidence>
<dbReference type="Proteomes" id="UP000620124">
    <property type="component" value="Unassembled WGS sequence"/>
</dbReference>
<evidence type="ECO:0000313" key="10">
    <source>
        <dbReference type="EMBL" id="KAF7365081.1"/>
    </source>
</evidence>
<accession>A0A8H7DAZ1</accession>
<dbReference type="OrthoDB" id="2525337at2759"/>
<evidence type="ECO:0000256" key="4">
    <source>
        <dbReference type="ARBA" id="ARBA00023157"/>
    </source>
</evidence>
<keyword evidence="4 8" id="KW-1015">Disulfide bond</keyword>
<comment type="similarity">
    <text evidence="7">Belongs to the polysaccharide monooxygenase AA9 family.</text>
</comment>
<evidence type="ECO:0000313" key="11">
    <source>
        <dbReference type="Proteomes" id="UP000620124"/>
    </source>
</evidence>
<comment type="caution">
    <text evidence="10">The sequence shown here is derived from an EMBL/GenBank/DDBJ whole genome shotgun (WGS) entry which is preliminary data.</text>
</comment>
<dbReference type="InterPro" id="IPR005103">
    <property type="entry name" value="AA9_LPMO"/>
</dbReference>
<dbReference type="GO" id="GO:0030248">
    <property type="term" value="F:cellulose binding"/>
    <property type="evidence" value="ECO:0007669"/>
    <property type="project" value="UniProtKB-UniRule"/>
</dbReference>
<reference evidence="10" key="1">
    <citation type="submission" date="2020-05" db="EMBL/GenBank/DDBJ databases">
        <title>Mycena genomes resolve the evolution of fungal bioluminescence.</title>
        <authorList>
            <person name="Tsai I.J."/>
        </authorList>
    </citation>
    <scope>NUCLEOTIDE SEQUENCE</scope>
    <source>
        <strain evidence="10">CCC161011</strain>
    </source>
</reference>
<keyword evidence="2 8" id="KW-0964">Secreted</keyword>
<evidence type="ECO:0000256" key="6">
    <source>
        <dbReference type="ARBA" id="ARBA00023326"/>
    </source>
</evidence>
<dbReference type="Gene3D" id="2.70.50.70">
    <property type="match status" value="1"/>
</dbReference>
<comment type="function">
    <text evidence="8">Lytic polysaccharide monooxygenase (LMPO) that depolymerizes crystalline and amorphous polysaccharides via the oxidation of scissile alpha- or beta-(1-4)-glycosidic bonds, yielding C1 and/or C4 oxidation products. Catalysis by LPMOs requires the reduction of the active-site copper from Cu(II) to Cu(I) by a reducing agent and H(2)O(2) or O(2) as a cosubstrate.</text>
</comment>
<sequence>MHIRFSFFKLKLHRIMMTPLLSLVLLFGSASAGTGFFCALNVHWRLWLLGANCKAQALSVNGVDQGHAVGVRVPTSNAAITDLSSPNLICNTNFVQPVSNAVINVPAGSQVTAQFHRTAAGYIGPDPADPIDPTNKGPVLAYLAAVPSATQANVTGLNWFKIWESGLNPTTHQWGSDLLFINKGNATFTIPTCLASGDYLLRVEYIGLEYATSYPGAQFFMSCAQLSITGSSEKVVAPATVSIPGLYHSTDPGIVTSIFGIESYTVPGAI</sequence>
<dbReference type="GO" id="GO:0008810">
    <property type="term" value="F:cellulase activity"/>
    <property type="evidence" value="ECO:0007669"/>
    <property type="project" value="UniProtKB-UniRule"/>
</dbReference>
<comment type="domain">
    <text evidence="8">Has a modular structure: an endo-beta-1,4-glucanase catalytic module at the N-terminus, a linker rich in serines and threonines, and a C-terminal carbohydrate-binding module (CBM).</text>
</comment>
<evidence type="ECO:0000256" key="7">
    <source>
        <dbReference type="ARBA" id="ARBA00044502"/>
    </source>
</evidence>
<comment type="catalytic activity">
    <reaction evidence="8">
        <text>[(1-&gt;4)-beta-D-glucosyl]n+m + reduced acceptor + O2 = 4-dehydro-beta-D-glucosyl-[(1-&gt;4)-beta-D-glucosyl]n-1 + [(1-&gt;4)-beta-D-glucosyl]m + acceptor + H2O.</text>
        <dbReference type="EC" id="1.14.99.56"/>
    </reaction>
</comment>
<evidence type="ECO:0000256" key="8">
    <source>
        <dbReference type="RuleBase" id="RU368122"/>
    </source>
</evidence>
<keyword evidence="3 8" id="KW-0136">Cellulose degradation</keyword>
<dbReference type="GO" id="GO:0005576">
    <property type="term" value="C:extracellular region"/>
    <property type="evidence" value="ECO:0007669"/>
    <property type="project" value="UniProtKB-SubCell"/>
</dbReference>
<evidence type="ECO:0000256" key="5">
    <source>
        <dbReference type="ARBA" id="ARBA00023277"/>
    </source>
</evidence>
<keyword evidence="6 8" id="KW-0624">Polysaccharide degradation</keyword>
<name>A0A8H7DAZ1_9AGAR</name>
<organism evidence="10 11">
    <name type="scientific">Mycena venus</name>
    <dbReference type="NCBI Taxonomy" id="2733690"/>
    <lineage>
        <taxon>Eukaryota</taxon>
        <taxon>Fungi</taxon>
        <taxon>Dikarya</taxon>
        <taxon>Basidiomycota</taxon>
        <taxon>Agaricomycotina</taxon>
        <taxon>Agaricomycetes</taxon>
        <taxon>Agaricomycetidae</taxon>
        <taxon>Agaricales</taxon>
        <taxon>Marasmiineae</taxon>
        <taxon>Mycenaceae</taxon>
        <taxon>Mycena</taxon>
    </lineage>
</organism>
<protein>
    <recommendedName>
        <fullName evidence="8">AA9 family lytic polysaccharide monooxygenase</fullName>
        <ecNumber evidence="8">1.14.99.56</ecNumber>
    </recommendedName>
    <alternativeName>
        <fullName evidence="8">Endo-beta-1,4-glucanase</fullName>
    </alternativeName>
    <alternativeName>
        <fullName evidence="8">Glycosyl hydrolase 61 family protein</fullName>
    </alternativeName>
</protein>
<evidence type="ECO:0000259" key="9">
    <source>
        <dbReference type="Pfam" id="PF03443"/>
    </source>
</evidence>
<evidence type="ECO:0000256" key="3">
    <source>
        <dbReference type="ARBA" id="ARBA00023001"/>
    </source>
</evidence>
<gene>
    <name evidence="10" type="ORF">MVEN_00379300</name>
</gene>
<keyword evidence="11" id="KW-1185">Reference proteome</keyword>
<dbReference type="EMBL" id="JACAZI010000003">
    <property type="protein sequence ID" value="KAF7365081.1"/>
    <property type="molecule type" value="Genomic_DNA"/>
</dbReference>
<keyword evidence="5 8" id="KW-0119">Carbohydrate metabolism</keyword>
<feature type="domain" description="Auxiliary Activity family 9 catalytic" evidence="9">
    <location>
        <begin position="56"/>
        <end position="259"/>
    </location>
</feature>
<dbReference type="GO" id="GO:0030245">
    <property type="term" value="P:cellulose catabolic process"/>
    <property type="evidence" value="ECO:0007669"/>
    <property type="project" value="UniProtKB-UniRule"/>
</dbReference>
<dbReference type="CDD" id="cd21175">
    <property type="entry name" value="LPMO_AA9"/>
    <property type="match status" value="1"/>
</dbReference>
<evidence type="ECO:0000256" key="1">
    <source>
        <dbReference type="ARBA" id="ARBA00004613"/>
    </source>
</evidence>
<dbReference type="PANTHER" id="PTHR33353:SF17">
    <property type="entry name" value="ENDO-BETA-1,4-GLUCANASE D"/>
    <property type="match status" value="1"/>
</dbReference>